<keyword evidence="9" id="KW-1185">Reference proteome</keyword>
<dbReference type="SMART" id="SM00355">
    <property type="entry name" value="ZnF_C2H2"/>
    <property type="match status" value="3"/>
</dbReference>
<dbReference type="EMBL" id="JADGJW010000020">
    <property type="protein sequence ID" value="KAJ3227221.1"/>
    <property type="molecule type" value="Genomic_DNA"/>
</dbReference>
<dbReference type="PANTHER" id="PTHR19818">
    <property type="entry name" value="ZINC FINGER PROTEIN ZIC AND GLI"/>
    <property type="match status" value="1"/>
</dbReference>
<sequence length="324" mass="37237">MNSLPAPSSPKWPDTFTFPSSSSPEPVYSPSDSSYYSDQLDHFQLSNHPSNSLYFHDDFPSDINHPSDDVVDVLSDFNNNSQHYEVSKLLTENSLNNFNYVNKISVIPKIVVSKPSDFDVVAKKNNQKYFNFQESQYIENLENLSKLNLITESKSISLPKKKKNSLKTRTYSSKSATAKKNILKKRESQSFINEKIPDAIKITCPETISKSNLRTCSNGERRKILYKCPKEKCEKLYTERFNLRSHYISDHLSLRPYACSFEDCSMTFVRKHDKNRHEKLHIKDSKTLNICLKCDKTFSRTSTLKHHQTPGADGKPSPCETQNI</sequence>
<dbReference type="InterPro" id="IPR013087">
    <property type="entry name" value="Znf_C2H2_type"/>
</dbReference>
<feature type="region of interest" description="Disordered" evidence="6">
    <location>
        <begin position="1"/>
        <end position="33"/>
    </location>
</feature>
<evidence type="ECO:0000313" key="8">
    <source>
        <dbReference type="EMBL" id="KAJ3227221.1"/>
    </source>
</evidence>
<evidence type="ECO:0000256" key="1">
    <source>
        <dbReference type="ARBA" id="ARBA00022723"/>
    </source>
</evidence>
<evidence type="ECO:0000256" key="2">
    <source>
        <dbReference type="ARBA" id="ARBA00022737"/>
    </source>
</evidence>
<dbReference type="InterPro" id="IPR050329">
    <property type="entry name" value="GLI_C2H2-zinc-finger"/>
</dbReference>
<dbReference type="GO" id="GO:0000981">
    <property type="term" value="F:DNA-binding transcription factor activity, RNA polymerase II-specific"/>
    <property type="evidence" value="ECO:0007669"/>
    <property type="project" value="TreeGrafter"/>
</dbReference>
<keyword evidence="3 5" id="KW-0863">Zinc-finger</keyword>
<evidence type="ECO:0000256" key="3">
    <source>
        <dbReference type="ARBA" id="ARBA00022771"/>
    </source>
</evidence>
<evidence type="ECO:0000313" key="9">
    <source>
        <dbReference type="Proteomes" id="UP001211065"/>
    </source>
</evidence>
<evidence type="ECO:0000256" key="4">
    <source>
        <dbReference type="ARBA" id="ARBA00022833"/>
    </source>
</evidence>
<dbReference type="SUPFAM" id="SSF57667">
    <property type="entry name" value="beta-beta-alpha zinc fingers"/>
    <property type="match status" value="2"/>
</dbReference>
<keyword evidence="2" id="KW-0677">Repeat</keyword>
<dbReference type="GO" id="GO:0000978">
    <property type="term" value="F:RNA polymerase II cis-regulatory region sequence-specific DNA binding"/>
    <property type="evidence" value="ECO:0007669"/>
    <property type="project" value="TreeGrafter"/>
</dbReference>
<dbReference type="GO" id="GO:0005634">
    <property type="term" value="C:nucleus"/>
    <property type="evidence" value="ECO:0007669"/>
    <property type="project" value="UniProtKB-ARBA"/>
</dbReference>
<dbReference type="AlphaFoldDB" id="A0AAD5U8G5"/>
<dbReference type="PROSITE" id="PS50157">
    <property type="entry name" value="ZINC_FINGER_C2H2_2"/>
    <property type="match status" value="3"/>
</dbReference>
<comment type="caution">
    <text evidence="8">The sequence shown here is derived from an EMBL/GenBank/DDBJ whole genome shotgun (WGS) entry which is preliminary data.</text>
</comment>
<proteinExistence type="predicted"/>
<dbReference type="InterPro" id="IPR036236">
    <property type="entry name" value="Znf_C2H2_sf"/>
</dbReference>
<dbReference type="Pfam" id="PF00096">
    <property type="entry name" value="zf-C2H2"/>
    <property type="match status" value="1"/>
</dbReference>
<evidence type="ECO:0000256" key="5">
    <source>
        <dbReference type="PROSITE-ProRule" id="PRU00042"/>
    </source>
</evidence>
<gene>
    <name evidence="8" type="primary">GTF3A</name>
    <name evidence="8" type="ORF">HK099_002914</name>
</gene>
<dbReference type="PROSITE" id="PS00028">
    <property type="entry name" value="ZINC_FINGER_C2H2_1"/>
    <property type="match status" value="2"/>
</dbReference>
<feature type="domain" description="C2H2-type" evidence="7">
    <location>
        <begin position="257"/>
        <end position="286"/>
    </location>
</feature>
<feature type="domain" description="C2H2-type" evidence="7">
    <location>
        <begin position="226"/>
        <end position="256"/>
    </location>
</feature>
<evidence type="ECO:0000256" key="6">
    <source>
        <dbReference type="SAM" id="MobiDB-lite"/>
    </source>
</evidence>
<feature type="region of interest" description="Disordered" evidence="6">
    <location>
        <begin position="304"/>
        <end position="324"/>
    </location>
</feature>
<name>A0AAD5U8G5_9FUNG</name>
<feature type="compositionally biased region" description="Low complexity" evidence="6">
    <location>
        <begin position="15"/>
        <end position="33"/>
    </location>
</feature>
<keyword evidence="4" id="KW-0862">Zinc</keyword>
<protein>
    <submittedName>
        <fullName evidence="8">Transcription factor IIIA</fullName>
    </submittedName>
</protein>
<reference evidence="8" key="1">
    <citation type="submission" date="2020-05" db="EMBL/GenBank/DDBJ databases">
        <title>Phylogenomic resolution of chytrid fungi.</title>
        <authorList>
            <person name="Stajich J.E."/>
            <person name="Amses K."/>
            <person name="Simmons R."/>
            <person name="Seto K."/>
            <person name="Myers J."/>
            <person name="Bonds A."/>
            <person name="Quandt C.A."/>
            <person name="Barry K."/>
            <person name="Liu P."/>
            <person name="Grigoriev I."/>
            <person name="Longcore J.E."/>
            <person name="James T.Y."/>
        </authorList>
    </citation>
    <scope>NUCLEOTIDE SEQUENCE</scope>
    <source>
        <strain evidence="8">JEL0476</strain>
    </source>
</reference>
<dbReference type="PANTHER" id="PTHR19818:SF139">
    <property type="entry name" value="PAIR-RULE PROTEIN ODD-PAIRED"/>
    <property type="match status" value="1"/>
</dbReference>
<evidence type="ECO:0000259" key="7">
    <source>
        <dbReference type="PROSITE" id="PS50157"/>
    </source>
</evidence>
<dbReference type="Proteomes" id="UP001211065">
    <property type="component" value="Unassembled WGS sequence"/>
</dbReference>
<organism evidence="8 9">
    <name type="scientific">Clydaea vesicula</name>
    <dbReference type="NCBI Taxonomy" id="447962"/>
    <lineage>
        <taxon>Eukaryota</taxon>
        <taxon>Fungi</taxon>
        <taxon>Fungi incertae sedis</taxon>
        <taxon>Chytridiomycota</taxon>
        <taxon>Chytridiomycota incertae sedis</taxon>
        <taxon>Chytridiomycetes</taxon>
        <taxon>Lobulomycetales</taxon>
        <taxon>Lobulomycetaceae</taxon>
        <taxon>Clydaea</taxon>
    </lineage>
</organism>
<accession>A0AAD5U8G5</accession>
<feature type="domain" description="C2H2-type" evidence="7">
    <location>
        <begin position="289"/>
        <end position="316"/>
    </location>
</feature>
<keyword evidence="1" id="KW-0479">Metal-binding</keyword>
<dbReference type="Gene3D" id="3.30.160.60">
    <property type="entry name" value="Classic Zinc Finger"/>
    <property type="match status" value="1"/>
</dbReference>
<dbReference type="GO" id="GO:0008270">
    <property type="term" value="F:zinc ion binding"/>
    <property type="evidence" value="ECO:0007669"/>
    <property type="project" value="UniProtKB-KW"/>
</dbReference>
<dbReference type="GO" id="GO:0045944">
    <property type="term" value="P:positive regulation of transcription by RNA polymerase II"/>
    <property type="evidence" value="ECO:0007669"/>
    <property type="project" value="UniProtKB-ARBA"/>
</dbReference>